<dbReference type="RefSeq" id="WP_268211564.1">
    <property type="nucleotide sequence ID" value="NZ_CP107241.1"/>
</dbReference>
<protein>
    <submittedName>
        <fullName evidence="1">Uncharacterized protein</fullName>
    </submittedName>
</protein>
<reference evidence="1" key="1">
    <citation type="submission" date="2022-10" db="EMBL/GenBank/DDBJ databases">
        <title>Complete genome sequence resource for Xanthomonas hortorum isolated from Greek Oregano.</title>
        <authorList>
            <person name="Gonzalez-Tobon J."/>
            <person name="Helmann T.C."/>
            <person name="Daughtrey M."/>
            <person name="Stodghill P.V."/>
            <person name="Filiatrault M.J."/>
        </authorList>
    </citation>
    <scope>NUCLEOTIDE SEQUENCE</scope>
    <source>
        <strain evidence="1">Oregano 108</strain>
    </source>
</reference>
<evidence type="ECO:0000313" key="1">
    <source>
        <dbReference type="EMBL" id="WAH62354.1"/>
    </source>
</evidence>
<sequence>MATHLADPASTLEHVHWIIYWSFFAELQKFAGEIKSGHPSEDVLTGRLMAYLNKRLTTWGKQNLEELGYPNAKAVLKFVHTAGGGAEAVTGADIGIIVNIDVGRLKVAKVALLQAKISHGGVADIGSKKSGMAKLTQLQKLNDRDRDFYLIYHVARETLNNAPQIRDTTRLMLRSNPCN</sequence>
<organism evidence="1 2">
    <name type="scientific">Xanthomonas hortorum</name>
    <dbReference type="NCBI Taxonomy" id="56454"/>
    <lineage>
        <taxon>Bacteria</taxon>
        <taxon>Pseudomonadati</taxon>
        <taxon>Pseudomonadota</taxon>
        <taxon>Gammaproteobacteria</taxon>
        <taxon>Lysobacterales</taxon>
        <taxon>Lysobacteraceae</taxon>
        <taxon>Xanthomonas</taxon>
    </lineage>
</organism>
<dbReference type="EMBL" id="CP107241">
    <property type="protein sequence ID" value="WAH62354.1"/>
    <property type="molecule type" value="Genomic_DNA"/>
</dbReference>
<dbReference type="AlphaFoldDB" id="A0AA47I9P3"/>
<dbReference type="Proteomes" id="UP001164737">
    <property type="component" value="Chromosome"/>
</dbReference>
<name>A0AA47I9P3_9XANT</name>
<accession>A0AA47I9P3</accession>
<evidence type="ECO:0000313" key="2">
    <source>
        <dbReference type="Proteomes" id="UP001164737"/>
    </source>
</evidence>
<gene>
    <name evidence="1" type="ORF">OEG85_12450</name>
</gene>
<proteinExistence type="predicted"/>